<feature type="transmembrane region" description="Helical" evidence="1">
    <location>
        <begin position="104"/>
        <end position="128"/>
    </location>
</feature>
<organism evidence="2 3">
    <name type="scientific">Hydrogenovibrio thermophilus</name>
    <dbReference type="NCBI Taxonomy" id="265883"/>
    <lineage>
        <taxon>Bacteria</taxon>
        <taxon>Pseudomonadati</taxon>
        <taxon>Pseudomonadota</taxon>
        <taxon>Gammaproteobacteria</taxon>
        <taxon>Thiotrichales</taxon>
        <taxon>Piscirickettsiaceae</taxon>
        <taxon>Hydrogenovibrio</taxon>
    </lineage>
</organism>
<feature type="transmembrane region" description="Helical" evidence="1">
    <location>
        <begin position="134"/>
        <end position="153"/>
    </location>
</feature>
<name>A0A410H638_9GAMM</name>
<dbReference type="KEGG" id="htr:EPV75_01135"/>
<dbReference type="EMBL" id="CP035033">
    <property type="protein sequence ID" value="QAB16385.1"/>
    <property type="molecule type" value="Genomic_DNA"/>
</dbReference>
<accession>A0A410H638</accession>
<keyword evidence="1" id="KW-0812">Transmembrane</keyword>
<dbReference type="InterPro" id="IPR007272">
    <property type="entry name" value="Sulf_transp_TsuA/YedE"/>
</dbReference>
<proteinExistence type="predicted"/>
<feature type="transmembrane region" description="Helical" evidence="1">
    <location>
        <begin position="21"/>
        <end position="39"/>
    </location>
</feature>
<keyword evidence="3" id="KW-1185">Reference proteome</keyword>
<evidence type="ECO:0000313" key="2">
    <source>
        <dbReference type="EMBL" id="QAB16385.1"/>
    </source>
</evidence>
<feature type="transmembrane region" description="Helical" evidence="1">
    <location>
        <begin position="59"/>
        <end position="79"/>
    </location>
</feature>
<evidence type="ECO:0000313" key="3">
    <source>
        <dbReference type="Proteomes" id="UP000285478"/>
    </source>
</evidence>
<protein>
    <submittedName>
        <fullName evidence="2">Uncharacterized protein</fullName>
    </submittedName>
</protein>
<gene>
    <name evidence="2" type="ORF">EPV75_01135</name>
</gene>
<evidence type="ECO:0000256" key="1">
    <source>
        <dbReference type="SAM" id="Phobius"/>
    </source>
</evidence>
<keyword evidence="1" id="KW-0472">Membrane</keyword>
<dbReference type="Pfam" id="PF04143">
    <property type="entry name" value="Sulf_transp"/>
    <property type="match status" value="1"/>
</dbReference>
<keyword evidence="1" id="KW-1133">Transmembrane helix</keyword>
<dbReference type="Proteomes" id="UP000285478">
    <property type="component" value="Chromosome"/>
</dbReference>
<reference evidence="2 3" key="1">
    <citation type="journal article" date="2018" name="Environ. Microbiol.">
        <title>Genomes of ubiquitous marine and hypersaline Hydrogenovibrio, Thiomicrorhabdus and Thiomicrospira spp. encode a diversity of mechanisms to sustain chemolithoautotrophy in heterogeneous environments.</title>
        <authorList>
            <person name="Scott K.M."/>
            <person name="Williams J."/>
            <person name="Porter C.M.B."/>
            <person name="Russel S."/>
            <person name="Harmer T.L."/>
            <person name="Paul J.H."/>
            <person name="Antonen K.M."/>
            <person name="Bridges M.K."/>
            <person name="Camper G.J."/>
            <person name="Campla C.K."/>
            <person name="Casella L.G."/>
            <person name="Chase E."/>
            <person name="Conrad J.W."/>
            <person name="Cruz M.C."/>
            <person name="Dunlap D.S."/>
            <person name="Duran L."/>
            <person name="Fahsbender E.M."/>
            <person name="Goldsmith D.B."/>
            <person name="Keeley R.F."/>
            <person name="Kondoff M.R."/>
            <person name="Kussy B.I."/>
            <person name="Lane M.K."/>
            <person name="Lawler S."/>
            <person name="Leigh B.A."/>
            <person name="Lewis C."/>
            <person name="Lostal L.M."/>
            <person name="Marking D."/>
            <person name="Mancera P.A."/>
            <person name="McClenthan E.C."/>
            <person name="McIntyre E.A."/>
            <person name="Mine J.A."/>
            <person name="Modi S."/>
            <person name="Moore B.D."/>
            <person name="Morgan W.A."/>
            <person name="Nelson K.M."/>
            <person name="Nguyen K.N."/>
            <person name="Ogburn N."/>
            <person name="Parrino D.G."/>
            <person name="Pedapudi A.D."/>
            <person name="Pelham R.P."/>
            <person name="Preece A.M."/>
            <person name="Rampersad E.A."/>
            <person name="Richardson J.C."/>
            <person name="Rodgers C.M."/>
            <person name="Schaffer B.L."/>
            <person name="Sheridan N.E."/>
            <person name="Solone M.R."/>
            <person name="Staley Z.R."/>
            <person name="Tabuchi M."/>
            <person name="Waide R.J."/>
            <person name="Wanjugi P.W."/>
            <person name="Young S."/>
            <person name="Clum A."/>
            <person name="Daum C."/>
            <person name="Huntemann M."/>
            <person name="Ivanova N."/>
            <person name="Kyrpides N."/>
            <person name="Mikhailova N."/>
            <person name="Palaniappan K."/>
            <person name="Pillay M."/>
            <person name="Reddy T.B.K."/>
            <person name="Shapiro N."/>
            <person name="Stamatis D."/>
            <person name="Varghese N."/>
            <person name="Woyke T."/>
            <person name="Boden R."/>
            <person name="Freyermuth S.K."/>
            <person name="Kerfeld C.A."/>
        </authorList>
    </citation>
    <scope>NUCLEOTIDE SEQUENCE [LARGE SCALE GENOMIC DNA]</scope>
    <source>
        <strain evidence="2 3">JR-2</strain>
    </source>
</reference>
<sequence length="176" mass="19486">MEHKMPPLKSIRLYIISFMYVYRNNIFGFLMGITFGFLMSHAGATTYDYHAKMFLFEDFQLMIVIVTAVAIAMIGVFLLKRFKVRAIATGAEVDFVKKPYQKGLMIGAMLFGIGWGMTASCPGTIPAMIGEGKIAGLFALLGLLLGTMAYGILQSYIRLEKAQSQNQTTDSTRPGQ</sequence>
<dbReference type="AlphaFoldDB" id="A0A410H638"/>